<evidence type="ECO:0000313" key="2">
    <source>
        <dbReference type="Proteomes" id="UP000248257"/>
    </source>
</evidence>
<sequence>MTLHGMKIGFLFNHDCIHQVSHTAPIICQLVALGQDVTVITSSVEQEAHVRRMVAACARNVTFVRIDISLLARAVNVVARSFLPFRRIANLRENIRLFSRFDALVVPETTSALLKSHFRLDIKLIYFPHGAGDRSIGFRDVTRFFDLVLLPGEKTRERMQASHLIRPDAHSVVGYPKFDIVDLSRRPRFFDNDRPTVLYNPHFDPVLSSWWDMGLEVLDWFARQDDYNLIFAPHVMLFRRNLHTSVEHRRLRLRRMIPQKIRNLSHILIDTGSPNSVDMSYVRGADIYLGDVSSQIYEWIYQPRPCIFLNSHGAKWRDNPNYAHWNMGQVIDRVDELPHALAVAQAQQALYGPRQQVAFAATFHTAPDESAASRAARDIVYFLSHGKTAAA</sequence>
<name>A0A318PT95_KOMXY</name>
<dbReference type="SUPFAM" id="SSF53756">
    <property type="entry name" value="UDP-Glycosyltransferase/glycogen phosphorylase"/>
    <property type="match status" value="1"/>
</dbReference>
<evidence type="ECO:0000313" key="1">
    <source>
        <dbReference type="EMBL" id="PYD56785.1"/>
    </source>
</evidence>
<dbReference type="Gene3D" id="3.40.50.12580">
    <property type="match status" value="1"/>
</dbReference>
<dbReference type="STRING" id="1220579.GCA_001571345_01782"/>
<proteinExistence type="predicted"/>
<accession>A0A318PT95</accession>
<organism evidence="1 2">
    <name type="scientific">Komagataeibacter xylinus</name>
    <name type="common">Gluconacetobacter xylinus</name>
    <dbReference type="NCBI Taxonomy" id="28448"/>
    <lineage>
        <taxon>Bacteria</taxon>
        <taxon>Pseudomonadati</taxon>
        <taxon>Pseudomonadota</taxon>
        <taxon>Alphaproteobacteria</taxon>
        <taxon>Acetobacterales</taxon>
        <taxon>Acetobacteraceae</taxon>
        <taxon>Komagataeibacter</taxon>
    </lineage>
</organism>
<protein>
    <recommendedName>
        <fullName evidence="3">Glycosyl transferase</fullName>
    </recommendedName>
</protein>
<comment type="caution">
    <text evidence="1">The sequence shown here is derived from an EMBL/GenBank/DDBJ whole genome shotgun (WGS) entry which is preliminary data.</text>
</comment>
<dbReference type="OrthoDB" id="8437129at2"/>
<reference evidence="1 2" key="1">
    <citation type="submission" date="2017-07" db="EMBL/GenBank/DDBJ databases">
        <title>A draft genome sequence of Komagataeibacter xylinus LMG 1515.</title>
        <authorList>
            <person name="Skraban J."/>
            <person name="Cleenwerck I."/>
            <person name="Vandamme P."/>
            <person name="Trcek J."/>
        </authorList>
    </citation>
    <scope>NUCLEOTIDE SEQUENCE [LARGE SCALE GENOMIC DNA]</scope>
    <source>
        <strain evidence="1 2">LMG 1515</strain>
    </source>
</reference>
<gene>
    <name evidence="1" type="ORF">CFR75_09010</name>
</gene>
<dbReference type="EMBL" id="NKUC01000016">
    <property type="protein sequence ID" value="PYD56785.1"/>
    <property type="molecule type" value="Genomic_DNA"/>
</dbReference>
<dbReference type="InterPro" id="IPR043148">
    <property type="entry name" value="TagF_C"/>
</dbReference>
<evidence type="ECO:0008006" key="3">
    <source>
        <dbReference type="Google" id="ProtNLM"/>
    </source>
</evidence>
<keyword evidence="2" id="KW-1185">Reference proteome</keyword>
<dbReference type="AlphaFoldDB" id="A0A318PT95"/>
<dbReference type="Proteomes" id="UP000248257">
    <property type="component" value="Unassembled WGS sequence"/>
</dbReference>